<feature type="region of interest" description="Disordered" evidence="1">
    <location>
        <begin position="41"/>
        <end position="105"/>
    </location>
</feature>
<comment type="caution">
    <text evidence="2">The sequence shown here is derived from an EMBL/GenBank/DDBJ whole genome shotgun (WGS) entry which is preliminary data.</text>
</comment>
<dbReference type="EMBL" id="BPLQ01004589">
    <property type="protein sequence ID" value="GIY09222.1"/>
    <property type="molecule type" value="Genomic_DNA"/>
</dbReference>
<feature type="compositionally biased region" description="Basic and acidic residues" evidence="1">
    <location>
        <begin position="85"/>
        <end position="105"/>
    </location>
</feature>
<dbReference type="Proteomes" id="UP001054837">
    <property type="component" value="Unassembled WGS sequence"/>
</dbReference>
<proteinExistence type="predicted"/>
<reference evidence="2 3" key="1">
    <citation type="submission" date="2021-06" db="EMBL/GenBank/DDBJ databases">
        <title>Caerostris darwini draft genome.</title>
        <authorList>
            <person name="Kono N."/>
            <person name="Arakawa K."/>
        </authorList>
    </citation>
    <scope>NUCLEOTIDE SEQUENCE [LARGE SCALE GENOMIC DNA]</scope>
</reference>
<dbReference type="AlphaFoldDB" id="A0AAV4QM18"/>
<evidence type="ECO:0000313" key="2">
    <source>
        <dbReference type="EMBL" id="GIY09222.1"/>
    </source>
</evidence>
<evidence type="ECO:0000256" key="1">
    <source>
        <dbReference type="SAM" id="MobiDB-lite"/>
    </source>
</evidence>
<name>A0AAV4QM18_9ARAC</name>
<sequence length="105" mass="11664">MLLPDKNVSSAYSNTRVNFILPSSSLFHPVLFWRPSLGANTRPVFGTETEQKNVSPSHTHTKNSSRKTNNPIPRTKTEAPSPEFNSHDFGSEGIRLKAEIDKGVD</sequence>
<gene>
    <name evidence="2" type="ORF">CDAR_15291</name>
</gene>
<evidence type="ECO:0000313" key="3">
    <source>
        <dbReference type="Proteomes" id="UP001054837"/>
    </source>
</evidence>
<accession>A0AAV4QM18</accession>
<keyword evidence="3" id="KW-1185">Reference proteome</keyword>
<organism evidence="2 3">
    <name type="scientific">Caerostris darwini</name>
    <dbReference type="NCBI Taxonomy" id="1538125"/>
    <lineage>
        <taxon>Eukaryota</taxon>
        <taxon>Metazoa</taxon>
        <taxon>Ecdysozoa</taxon>
        <taxon>Arthropoda</taxon>
        <taxon>Chelicerata</taxon>
        <taxon>Arachnida</taxon>
        <taxon>Araneae</taxon>
        <taxon>Araneomorphae</taxon>
        <taxon>Entelegynae</taxon>
        <taxon>Araneoidea</taxon>
        <taxon>Araneidae</taxon>
        <taxon>Caerostris</taxon>
    </lineage>
</organism>
<protein>
    <submittedName>
        <fullName evidence="2">Uncharacterized protein</fullName>
    </submittedName>
</protein>